<comment type="subcellular location">
    <subcellularLocation>
        <location evidence="1">Cell membrane</location>
        <topology evidence="1">Multi-pass membrane protein</topology>
    </subcellularLocation>
</comment>
<keyword evidence="4 6" id="KW-1133">Transmembrane helix</keyword>
<proteinExistence type="predicted"/>
<feature type="domain" description="Cardiolipin synthase N-terminal" evidence="7">
    <location>
        <begin position="24"/>
        <end position="66"/>
    </location>
</feature>
<protein>
    <submittedName>
        <fullName evidence="8">PLDc_N domain-containing protein</fullName>
    </submittedName>
</protein>
<keyword evidence="9" id="KW-1185">Reference proteome</keyword>
<organism evidence="8 9">
    <name type="scientific">Halobacillus kuroshimensis</name>
    <dbReference type="NCBI Taxonomy" id="302481"/>
    <lineage>
        <taxon>Bacteria</taxon>
        <taxon>Bacillati</taxon>
        <taxon>Bacillota</taxon>
        <taxon>Bacilli</taxon>
        <taxon>Bacillales</taxon>
        <taxon>Bacillaceae</taxon>
        <taxon>Halobacillus</taxon>
    </lineage>
</organism>
<name>A0ABS3DXH9_9BACI</name>
<sequence>MSGVVPMLTENLPVLLPLVVIQIILMAAALISLTRTKETRGPKWMWVLLIIFVNTLGPVAYFIFGRSEER</sequence>
<dbReference type="InterPro" id="IPR027379">
    <property type="entry name" value="CLS_N"/>
</dbReference>
<evidence type="ECO:0000256" key="3">
    <source>
        <dbReference type="ARBA" id="ARBA00022692"/>
    </source>
</evidence>
<dbReference type="RefSeq" id="WP_206934234.1">
    <property type="nucleotide sequence ID" value="NZ_JAEKJY010000003.1"/>
</dbReference>
<evidence type="ECO:0000313" key="8">
    <source>
        <dbReference type="EMBL" id="MBN8236026.1"/>
    </source>
</evidence>
<evidence type="ECO:0000256" key="4">
    <source>
        <dbReference type="ARBA" id="ARBA00022989"/>
    </source>
</evidence>
<keyword evidence="5 6" id="KW-0472">Membrane</keyword>
<keyword evidence="2" id="KW-1003">Cell membrane</keyword>
<reference evidence="8 9" key="1">
    <citation type="submission" date="2020-12" db="EMBL/GenBank/DDBJ databases">
        <title>Oil enriched cultivation method for isolating marine PHA-producing bacteria.</title>
        <authorList>
            <person name="Zheng W."/>
            <person name="Yu S."/>
            <person name="Huang Y."/>
        </authorList>
    </citation>
    <scope>NUCLEOTIDE SEQUENCE [LARGE SCALE GENOMIC DNA]</scope>
    <source>
        <strain evidence="8 9">SY-2-6</strain>
    </source>
</reference>
<evidence type="ECO:0000256" key="2">
    <source>
        <dbReference type="ARBA" id="ARBA00022475"/>
    </source>
</evidence>
<dbReference type="Proteomes" id="UP000663970">
    <property type="component" value="Unassembled WGS sequence"/>
</dbReference>
<evidence type="ECO:0000313" key="9">
    <source>
        <dbReference type="Proteomes" id="UP000663970"/>
    </source>
</evidence>
<dbReference type="Pfam" id="PF13396">
    <property type="entry name" value="PLDc_N"/>
    <property type="match status" value="1"/>
</dbReference>
<feature type="transmembrane region" description="Helical" evidence="6">
    <location>
        <begin position="12"/>
        <end position="33"/>
    </location>
</feature>
<evidence type="ECO:0000256" key="5">
    <source>
        <dbReference type="ARBA" id="ARBA00023136"/>
    </source>
</evidence>
<accession>A0ABS3DXH9</accession>
<feature type="transmembrane region" description="Helical" evidence="6">
    <location>
        <begin position="45"/>
        <end position="64"/>
    </location>
</feature>
<evidence type="ECO:0000256" key="1">
    <source>
        <dbReference type="ARBA" id="ARBA00004651"/>
    </source>
</evidence>
<evidence type="ECO:0000256" key="6">
    <source>
        <dbReference type="SAM" id="Phobius"/>
    </source>
</evidence>
<evidence type="ECO:0000259" key="7">
    <source>
        <dbReference type="Pfam" id="PF13396"/>
    </source>
</evidence>
<dbReference type="EMBL" id="JAEKJY010000003">
    <property type="protein sequence ID" value="MBN8236026.1"/>
    <property type="molecule type" value="Genomic_DNA"/>
</dbReference>
<comment type="caution">
    <text evidence="8">The sequence shown here is derived from an EMBL/GenBank/DDBJ whole genome shotgun (WGS) entry which is preliminary data.</text>
</comment>
<gene>
    <name evidence="8" type="ORF">JF544_12240</name>
</gene>
<keyword evidence="3 6" id="KW-0812">Transmembrane</keyword>